<feature type="coiled-coil region" evidence="5">
    <location>
        <begin position="21"/>
        <end position="100"/>
    </location>
</feature>
<evidence type="ECO:0000256" key="1">
    <source>
        <dbReference type="ARBA" id="ARBA00022617"/>
    </source>
</evidence>
<dbReference type="InterPro" id="IPR009056">
    <property type="entry name" value="Cyt_c-like_dom"/>
</dbReference>
<dbReference type="EMBL" id="SIHI01000001">
    <property type="protein sequence ID" value="TWT57312.1"/>
    <property type="molecule type" value="Genomic_DNA"/>
</dbReference>
<dbReference type="PROSITE" id="PS51007">
    <property type="entry name" value="CYTC"/>
    <property type="match status" value="3"/>
</dbReference>
<comment type="caution">
    <text evidence="9">The sequence shown here is derived from an EMBL/GenBank/DDBJ whole genome shotgun (WGS) entry which is preliminary data.</text>
</comment>
<keyword evidence="2 4" id="KW-0479">Metal-binding</keyword>
<dbReference type="GO" id="GO:0046872">
    <property type="term" value="F:metal ion binding"/>
    <property type="evidence" value="ECO:0007669"/>
    <property type="project" value="UniProtKB-KW"/>
</dbReference>
<sequence>MHKVFAGSAIALLGATLLMMYKDENRSWRDYQREAERLQVELIDKQRQQYDDEQYQAQIASLTAEVESLDSEWQSRSDEIAELEKQANTLKGRVEILATESKTRNAERDKARADYDIKVRDQSAPDVLAQFKASFDAAEQAAREAALEYQTVQAEFDALKSQIASERRELDEAATQLSDVRSAQDSLAERRNQLRPESWFVALKRSFKELPIINGFNPHLKIQYDWPSGLEQELGMVTVERVDRCRTCHVNIDDFSVIRENGQVVGMTPTYPSDDYEEPFCSHPSPDVYLTATSPHPVNDFGCTVCHGGDGSGTSFQNAEHSPSNPAIAKKWEEEYDWHSNHFWEDPMHPEQFIESSCLKCHHSVVELGINEKYGATAPKLFKGWETIRDYGCFGCHEINGYGGTTPVGPDFRLEPNTPEELAAIEADPNQIAGEMRKVGPSLRYIASKTTEQFIAYWTEEPKRFRPTTRMPQFFDLTNQHDAMAELLQPVEIAGITRYLLDKSEEFKVEAPASDYTPDPKRGEELFAKRGCLACHSKEGEAFEGIDANFGPDLSRIHEKIKPGEEGFQWMYTWIKEPSRYHARTRMPDLYLDPYTDELSGDHIDPAADITAYLLQGGPGEFPELPQASIDLGLVVVELSKRDAEQLGLAQEQYRGVLVDEVVAGTPASRAEAQSGEKWRPSPIQPGDILISVAGTPVGSVDDYHELLKTLESGEEVQVKILRNGREVILRVTAATPLDDLVRLYLSKVVGQAGVSRVFENRKLDVTESMYGEGVSLSDYFKGDEIELAPAEFGEEVTPEEWKERQLVYVGRRTISRYGCYGCHDIPGFENARPIGAALNDWGRKDTSKLAFEHIHEYLHHHGEMSEEGDHEEDGHDDDHADSHGHDSELGTSTAERMEQIVKAALAGGEVDENDLTEALLYKSAITHGRPGFLWQKLRQPRSYDYKKTETKNWDERLRMPKFPFDTDQIEAVSTFVLGLIARPPAPEYQFRPDEAGEAIFEGERLLAKYNCTGCHVLEMDSLEFSINPDLLNAKAVSGESLMEDYLEAFDLLAHIKPMGAGGQGATGETTTDAYGDEEAVYRATAFVQGIPDPEEEDPEFRIYSLRFWDGFEVEEGKYILPGEAVPVTEAQFRGRIDGRGGDFGKWLVNKLAPELSKTPGGNDFNAAWQASVPTLVAEGHKVRTPWLYEFLKNPEPLRRTTVLRMPRFNMSDEEARTLSNYFSAKDGVPFPYQLVPQNQQGYQELHQEIYEAHYPDAKEDYLTASWYVLNGPLCRKCHNVGGNVVNDPKQVKGPNLQRVEQRLRPEWTQLWIYKPNWIYPYTAMPENFPADKPAEMKDLFGGDNPRQAQSVIDALFNYTRLIEENGPTTYNPETSTPPTTSTGGAE</sequence>
<feature type="coiled-coil region" evidence="5">
    <location>
        <begin position="135"/>
        <end position="183"/>
    </location>
</feature>
<feature type="compositionally biased region" description="Basic and acidic residues" evidence="6">
    <location>
        <begin position="873"/>
        <end position="889"/>
    </location>
</feature>
<dbReference type="InterPro" id="IPR036280">
    <property type="entry name" value="Multihaem_cyt_sf"/>
</dbReference>
<feature type="region of interest" description="Disordered" evidence="6">
    <location>
        <begin position="863"/>
        <end position="892"/>
    </location>
</feature>
<evidence type="ECO:0000313" key="9">
    <source>
        <dbReference type="EMBL" id="TWT57312.1"/>
    </source>
</evidence>
<dbReference type="SUPFAM" id="SSF46626">
    <property type="entry name" value="Cytochrome c"/>
    <property type="match status" value="4"/>
</dbReference>
<dbReference type="Gene3D" id="1.10.287.1490">
    <property type="match status" value="1"/>
</dbReference>
<dbReference type="SUPFAM" id="SSF48695">
    <property type="entry name" value="Multiheme cytochromes"/>
    <property type="match status" value="1"/>
</dbReference>
<dbReference type="Gene3D" id="1.10.760.10">
    <property type="entry name" value="Cytochrome c-like domain"/>
    <property type="match status" value="4"/>
</dbReference>
<dbReference type="InterPro" id="IPR036909">
    <property type="entry name" value="Cyt_c-like_dom_sf"/>
</dbReference>
<dbReference type="Gene3D" id="2.30.42.10">
    <property type="match status" value="1"/>
</dbReference>
<proteinExistence type="predicted"/>
<evidence type="ECO:0000259" key="7">
    <source>
        <dbReference type="PROSITE" id="PS50106"/>
    </source>
</evidence>
<reference evidence="9 10" key="1">
    <citation type="submission" date="2019-02" db="EMBL/GenBank/DDBJ databases">
        <title>Deep-cultivation of Planctomycetes and their phenomic and genomic characterization uncovers novel biology.</title>
        <authorList>
            <person name="Wiegand S."/>
            <person name="Jogler M."/>
            <person name="Boedeker C."/>
            <person name="Pinto D."/>
            <person name="Vollmers J."/>
            <person name="Rivas-Marin E."/>
            <person name="Kohn T."/>
            <person name="Peeters S.H."/>
            <person name="Heuer A."/>
            <person name="Rast P."/>
            <person name="Oberbeckmann S."/>
            <person name="Bunk B."/>
            <person name="Jeske O."/>
            <person name="Meyerdierks A."/>
            <person name="Storesund J.E."/>
            <person name="Kallscheuer N."/>
            <person name="Luecker S."/>
            <person name="Lage O.M."/>
            <person name="Pohl T."/>
            <person name="Merkel B.J."/>
            <person name="Hornburger P."/>
            <person name="Mueller R.-W."/>
            <person name="Bruemmer F."/>
            <person name="Labrenz M."/>
            <person name="Spormann A.M."/>
            <person name="Op Den Camp H."/>
            <person name="Overmann J."/>
            <person name="Amann R."/>
            <person name="Jetten M.S.M."/>
            <person name="Mascher T."/>
            <person name="Medema M.H."/>
            <person name="Devos D.P."/>
            <person name="Kaster A.-K."/>
            <person name="Ovreas L."/>
            <person name="Rohde M."/>
            <person name="Galperin M.Y."/>
            <person name="Jogler C."/>
        </authorList>
    </citation>
    <scope>NUCLEOTIDE SEQUENCE [LARGE SCALE GENOMIC DNA]</scope>
    <source>
        <strain evidence="9 10">KOR42</strain>
    </source>
</reference>
<keyword evidence="10" id="KW-1185">Reference proteome</keyword>
<evidence type="ECO:0000256" key="6">
    <source>
        <dbReference type="SAM" id="MobiDB-lite"/>
    </source>
</evidence>
<dbReference type="InterPro" id="IPR036034">
    <property type="entry name" value="PDZ_sf"/>
</dbReference>
<accession>A0A5C5X5L9</accession>
<feature type="region of interest" description="Disordered" evidence="6">
    <location>
        <begin position="1364"/>
        <end position="1387"/>
    </location>
</feature>
<dbReference type="SUPFAM" id="SSF50156">
    <property type="entry name" value="PDZ domain-like"/>
    <property type="match status" value="1"/>
</dbReference>
<feature type="domain" description="Cytochrome c" evidence="8">
    <location>
        <begin position="992"/>
        <end position="1227"/>
    </location>
</feature>
<keyword evidence="3 4" id="KW-0408">Iron</keyword>
<protein>
    <submittedName>
        <fullName evidence="9">Cytochrome c</fullName>
    </submittedName>
</protein>
<evidence type="ECO:0000256" key="4">
    <source>
        <dbReference type="PROSITE-ProRule" id="PRU00433"/>
    </source>
</evidence>
<evidence type="ECO:0000259" key="8">
    <source>
        <dbReference type="PROSITE" id="PS51007"/>
    </source>
</evidence>
<dbReference type="GO" id="GO:0020037">
    <property type="term" value="F:heme binding"/>
    <property type="evidence" value="ECO:0007669"/>
    <property type="project" value="InterPro"/>
</dbReference>
<feature type="compositionally biased region" description="Low complexity" evidence="6">
    <location>
        <begin position="1368"/>
        <end position="1387"/>
    </location>
</feature>
<organism evidence="9 10">
    <name type="scientific">Thalassoglobus neptunius</name>
    <dbReference type="NCBI Taxonomy" id="1938619"/>
    <lineage>
        <taxon>Bacteria</taxon>
        <taxon>Pseudomonadati</taxon>
        <taxon>Planctomycetota</taxon>
        <taxon>Planctomycetia</taxon>
        <taxon>Planctomycetales</taxon>
        <taxon>Planctomycetaceae</taxon>
        <taxon>Thalassoglobus</taxon>
    </lineage>
</organism>
<keyword evidence="5" id="KW-0175">Coiled coil</keyword>
<evidence type="ECO:0000256" key="3">
    <source>
        <dbReference type="ARBA" id="ARBA00023004"/>
    </source>
</evidence>
<keyword evidence="1 4" id="KW-0349">Heme</keyword>
<dbReference type="Proteomes" id="UP000317243">
    <property type="component" value="Unassembled WGS sequence"/>
</dbReference>
<gene>
    <name evidence="9" type="ORF">KOR42_06720</name>
</gene>
<feature type="domain" description="PDZ" evidence="7">
    <location>
        <begin position="636"/>
        <end position="725"/>
    </location>
</feature>
<dbReference type="PROSITE" id="PS50106">
    <property type="entry name" value="PDZ"/>
    <property type="match status" value="1"/>
</dbReference>
<evidence type="ECO:0000256" key="5">
    <source>
        <dbReference type="SAM" id="Coils"/>
    </source>
</evidence>
<dbReference type="SMART" id="SM00228">
    <property type="entry name" value="PDZ"/>
    <property type="match status" value="1"/>
</dbReference>
<evidence type="ECO:0000313" key="10">
    <source>
        <dbReference type="Proteomes" id="UP000317243"/>
    </source>
</evidence>
<feature type="domain" description="Cytochrome c" evidence="8">
    <location>
        <begin position="518"/>
        <end position="712"/>
    </location>
</feature>
<dbReference type="GO" id="GO:0009055">
    <property type="term" value="F:electron transfer activity"/>
    <property type="evidence" value="ECO:0007669"/>
    <property type="project" value="InterPro"/>
</dbReference>
<feature type="domain" description="Cytochrome c" evidence="8">
    <location>
        <begin position="373"/>
        <end position="504"/>
    </location>
</feature>
<name>A0A5C5X5L9_9PLAN</name>
<dbReference type="Pfam" id="PF13180">
    <property type="entry name" value="PDZ_2"/>
    <property type="match status" value="1"/>
</dbReference>
<dbReference type="InterPro" id="IPR001478">
    <property type="entry name" value="PDZ"/>
</dbReference>
<evidence type="ECO:0000256" key="2">
    <source>
        <dbReference type="ARBA" id="ARBA00022723"/>
    </source>
</evidence>